<dbReference type="InterPro" id="IPR006062">
    <property type="entry name" value="His_biosynth"/>
</dbReference>
<keyword evidence="1 4" id="KW-0028">Amino-acid biosynthesis</keyword>
<dbReference type="InterPro" id="IPR011858">
    <property type="entry name" value="His6/HISN3"/>
</dbReference>
<evidence type="ECO:0000313" key="5">
    <source>
        <dbReference type="EMBL" id="CAG7636530.1"/>
    </source>
</evidence>
<organism evidence="5 6">
    <name type="scientific">Paenibacillus allorhizosphaerae</name>
    <dbReference type="NCBI Taxonomy" id="2849866"/>
    <lineage>
        <taxon>Bacteria</taxon>
        <taxon>Bacillati</taxon>
        <taxon>Bacillota</taxon>
        <taxon>Bacilli</taxon>
        <taxon>Bacillales</taxon>
        <taxon>Paenibacillaceae</taxon>
        <taxon>Paenibacillus</taxon>
    </lineage>
</organism>
<dbReference type="GO" id="GO:0016829">
    <property type="term" value="F:lyase activity"/>
    <property type="evidence" value="ECO:0007669"/>
    <property type="project" value="UniProtKB-KW"/>
</dbReference>
<evidence type="ECO:0000313" key="6">
    <source>
        <dbReference type="Proteomes" id="UP000730618"/>
    </source>
</evidence>
<proteinExistence type="inferred from homology"/>
<dbReference type="CDD" id="cd04723">
    <property type="entry name" value="HisA_HisF"/>
    <property type="match status" value="1"/>
</dbReference>
<gene>
    <name evidence="5" type="primary">hisF_1</name>
    <name evidence="5" type="ORF">PAECIP111802_02263</name>
</gene>
<comment type="caution">
    <text evidence="5">The sequence shown here is derived from an EMBL/GenBank/DDBJ whole genome shotgun (WGS) entry which is preliminary data.</text>
</comment>
<keyword evidence="4" id="KW-0368">Histidine biosynthesis</keyword>
<dbReference type="Pfam" id="PF00977">
    <property type="entry name" value="His_biosynth"/>
    <property type="match status" value="1"/>
</dbReference>
<evidence type="ECO:0000256" key="1">
    <source>
        <dbReference type="ARBA" id="ARBA00022605"/>
    </source>
</evidence>
<dbReference type="EC" id="4.3.2.10" evidence="5"/>
<keyword evidence="5" id="KW-0456">Lyase</keyword>
<dbReference type="NCBIfam" id="TIGR02129">
    <property type="entry name" value="hisA_euk"/>
    <property type="match status" value="1"/>
</dbReference>
<dbReference type="EMBL" id="CAJVCE010000005">
    <property type="protein sequence ID" value="CAG7636530.1"/>
    <property type="molecule type" value="Genomic_DNA"/>
</dbReference>
<dbReference type="PANTHER" id="PTHR43090:SF2">
    <property type="entry name" value="1-(5-PHOSPHORIBOSYL)-5-[(5-PHOSPHORIBOSYLAMINO)METHYLIDENEAMINO] IMIDAZOLE-4-CARBOXAMIDE ISOMERASE"/>
    <property type="match status" value="1"/>
</dbReference>
<evidence type="ECO:0000256" key="2">
    <source>
        <dbReference type="ARBA" id="ARBA00023235"/>
    </source>
</evidence>
<evidence type="ECO:0000256" key="4">
    <source>
        <dbReference type="RuleBase" id="RU003657"/>
    </source>
</evidence>
<dbReference type="RefSeq" id="WP_218098591.1">
    <property type="nucleotide sequence ID" value="NZ_CAJVCE010000005.1"/>
</dbReference>
<comment type="pathway">
    <text evidence="3">Amino-acid biosynthesis.</text>
</comment>
<protein>
    <submittedName>
        <fullName evidence="5">Imidazole glycerol phosphate synthase subunit HisF</fullName>
        <ecNumber evidence="5">4.3.2.10</ecNumber>
    </submittedName>
</protein>
<keyword evidence="2" id="KW-0413">Isomerase</keyword>
<comment type="similarity">
    <text evidence="4">Belongs to the HisA/HisF family.</text>
</comment>
<dbReference type="Proteomes" id="UP000730618">
    <property type="component" value="Unassembled WGS sequence"/>
</dbReference>
<name>A0ABM8VFZ1_9BACL</name>
<keyword evidence="6" id="KW-1185">Reference proteome</keyword>
<reference evidence="5 6" key="1">
    <citation type="submission" date="2021-06" db="EMBL/GenBank/DDBJ databases">
        <authorList>
            <person name="Criscuolo A."/>
        </authorList>
    </citation>
    <scope>NUCLEOTIDE SEQUENCE [LARGE SCALE GENOMIC DNA]</scope>
    <source>
        <strain evidence="6">CIP 111802</strain>
    </source>
</reference>
<dbReference type="InterPro" id="IPR044524">
    <property type="entry name" value="Isoase_HisA-like"/>
</dbReference>
<evidence type="ECO:0000256" key="3">
    <source>
        <dbReference type="ARBA" id="ARBA00029440"/>
    </source>
</evidence>
<accession>A0ABM8VFZ1</accession>
<dbReference type="PANTHER" id="PTHR43090">
    <property type="entry name" value="1-(5-PHOSPHORIBOSYL)-5-[(5-PHOSPHORIBOSYLAMINO)METHYLIDENEAMINO] IMIDAZOLE-4-CARBOXAMIDE ISOMERASE"/>
    <property type="match status" value="1"/>
</dbReference>
<sequence>MKFRPCIDLHQGKVKQIVGETLSDNDQAVVENFVSEHSPAYYASTFKRDGLLGGHVIMLGGGNEAAALEALQAYPGGLHIGGGITADNATYYLDRGASHVIVTSYIFRDGELNMDHLERIVSTVGKEKLVIDLSCKEKDGKWYVVTNQWKTFSNFELNKQNIEMLETYCDELLIHAVDVEGKRTGIHEQLVKHLAEWVSIPTTYAGGARSIEDLELFDRITQGKLDITVGSALDIFGGKLPYRQVVEYCNGKQEKLPGK</sequence>